<reference evidence="1 2" key="1">
    <citation type="journal article" date="2022" name="Plant J.">
        <title>Chromosome-level genome of Camellia lanceoleosa provides a valuable resource for understanding genome evolution and self-incompatibility.</title>
        <authorList>
            <person name="Gong W."/>
            <person name="Xiao S."/>
            <person name="Wang L."/>
            <person name="Liao Z."/>
            <person name="Chang Y."/>
            <person name="Mo W."/>
            <person name="Hu G."/>
            <person name="Li W."/>
            <person name="Zhao G."/>
            <person name="Zhu H."/>
            <person name="Hu X."/>
            <person name="Ji K."/>
            <person name="Xiang X."/>
            <person name="Song Q."/>
            <person name="Yuan D."/>
            <person name="Jin S."/>
            <person name="Zhang L."/>
        </authorList>
    </citation>
    <scope>NUCLEOTIDE SEQUENCE [LARGE SCALE GENOMIC DNA]</scope>
    <source>
        <strain evidence="1">SQ_2022a</strain>
    </source>
</reference>
<organism evidence="1 2">
    <name type="scientific">Camellia lanceoleosa</name>
    <dbReference type="NCBI Taxonomy" id="1840588"/>
    <lineage>
        <taxon>Eukaryota</taxon>
        <taxon>Viridiplantae</taxon>
        <taxon>Streptophyta</taxon>
        <taxon>Embryophyta</taxon>
        <taxon>Tracheophyta</taxon>
        <taxon>Spermatophyta</taxon>
        <taxon>Magnoliopsida</taxon>
        <taxon>eudicotyledons</taxon>
        <taxon>Gunneridae</taxon>
        <taxon>Pentapetalae</taxon>
        <taxon>asterids</taxon>
        <taxon>Ericales</taxon>
        <taxon>Theaceae</taxon>
        <taxon>Camellia</taxon>
    </lineage>
</organism>
<keyword evidence="2" id="KW-1185">Reference proteome</keyword>
<proteinExistence type="predicted"/>
<name>A0ACC0HGF1_9ERIC</name>
<comment type="caution">
    <text evidence="1">The sequence shown here is derived from an EMBL/GenBank/DDBJ whole genome shotgun (WGS) entry which is preliminary data.</text>
</comment>
<evidence type="ECO:0000313" key="2">
    <source>
        <dbReference type="Proteomes" id="UP001060215"/>
    </source>
</evidence>
<evidence type="ECO:0000313" key="1">
    <source>
        <dbReference type="EMBL" id="KAI8012355.1"/>
    </source>
</evidence>
<sequence length="162" mass="18804">MNDNFKAVRSYLALEDQNPLPNQDIPSMDFLIWNCRGVGNKRFKRNMRELVQIHKQDLFFIETKMDFNSMEMFFNCMGFTASAHVDPTGHSGDIWMIWNPNVVNVHVVEANSQLITTTISRQDFPDWLLSAVYASPNNNKQDNLWEHLEAISQNVTQPWLVA</sequence>
<dbReference type="Proteomes" id="UP001060215">
    <property type="component" value="Chromosome 5"/>
</dbReference>
<dbReference type="EMBL" id="CM045762">
    <property type="protein sequence ID" value="KAI8012355.1"/>
    <property type="molecule type" value="Genomic_DNA"/>
</dbReference>
<protein>
    <submittedName>
        <fullName evidence="1">Uncharacterized protein</fullName>
    </submittedName>
</protein>
<gene>
    <name evidence="1" type="ORF">LOK49_LG06G00895</name>
</gene>
<accession>A0ACC0HGF1</accession>